<evidence type="ECO:0000313" key="2">
    <source>
        <dbReference type="EMBL" id="SBP44709.1"/>
    </source>
</evidence>
<organism evidence="2">
    <name type="scientific">Nothobranchius furzeri</name>
    <name type="common">Turquoise killifish</name>
    <dbReference type="NCBI Taxonomy" id="105023"/>
    <lineage>
        <taxon>Eukaryota</taxon>
        <taxon>Metazoa</taxon>
        <taxon>Chordata</taxon>
        <taxon>Craniata</taxon>
        <taxon>Vertebrata</taxon>
        <taxon>Euteleostomi</taxon>
        <taxon>Actinopterygii</taxon>
        <taxon>Neopterygii</taxon>
        <taxon>Teleostei</taxon>
        <taxon>Neoteleostei</taxon>
        <taxon>Acanthomorphata</taxon>
        <taxon>Ovalentaria</taxon>
        <taxon>Atherinomorphae</taxon>
        <taxon>Cyprinodontiformes</taxon>
        <taxon>Nothobranchiidae</taxon>
        <taxon>Nothobranchius</taxon>
    </lineage>
</organism>
<protein>
    <submittedName>
        <fullName evidence="2">Uncharacterized protein</fullName>
    </submittedName>
</protein>
<keyword evidence="1" id="KW-0472">Membrane</keyword>
<dbReference type="AlphaFoldDB" id="A0A1A7ZPN2"/>
<gene>
    <name evidence="2" type="primary">Nfu_g_1_018684</name>
</gene>
<proteinExistence type="predicted"/>
<feature type="non-terminal residue" evidence="2">
    <location>
        <position position="1"/>
    </location>
</feature>
<name>A0A1A7ZPN2_NOTFU</name>
<accession>A0A1A7ZPN2</accession>
<keyword evidence="1" id="KW-1133">Transmembrane helix</keyword>
<dbReference type="EMBL" id="HADY01006224">
    <property type="protein sequence ID" value="SBP44709.1"/>
    <property type="molecule type" value="Transcribed_RNA"/>
</dbReference>
<evidence type="ECO:0000256" key="1">
    <source>
        <dbReference type="SAM" id="Phobius"/>
    </source>
</evidence>
<reference evidence="2" key="1">
    <citation type="submission" date="2016-05" db="EMBL/GenBank/DDBJ databases">
        <authorList>
            <person name="Lavstsen T."/>
            <person name="Jespersen J.S."/>
        </authorList>
    </citation>
    <scope>NUCLEOTIDE SEQUENCE</scope>
    <source>
        <tissue evidence="2">Brain</tissue>
    </source>
</reference>
<keyword evidence="1" id="KW-0812">Transmembrane</keyword>
<reference evidence="2" key="2">
    <citation type="submission" date="2016-06" db="EMBL/GenBank/DDBJ databases">
        <title>The genome of a short-lived fish provides insights into sex chromosome evolution and the genetic control of aging.</title>
        <authorList>
            <person name="Reichwald K."/>
            <person name="Felder M."/>
            <person name="Petzold A."/>
            <person name="Koch P."/>
            <person name="Groth M."/>
            <person name="Platzer M."/>
        </authorList>
    </citation>
    <scope>NUCLEOTIDE SEQUENCE</scope>
    <source>
        <tissue evidence="2">Brain</tissue>
    </source>
</reference>
<sequence length="57" mass="6480">ESVKENISTTELEKMLLSRVTADQLITRVLVLAGAITRIGIGRLRMEMWRVLIELPD</sequence>
<feature type="transmembrane region" description="Helical" evidence="1">
    <location>
        <begin position="25"/>
        <end position="41"/>
    </location>
</feature>